<dbReference type="Pfam" id="PF08450">
    <property type="entry name" value="SGL"/>
    <property type="match status" value="1"/>
</dbReference>
<comment type="caution">
    <text evidence="5">The sequence shown here is derived from an EMBL/GenBank/DDBJ whole genome shotgun (WGS) entry which is preliminary data.</text>
</comment>
<feature type="binding site" evidence="3">
    <location>
        <position position="100"/>
    </location>
    <ligand>
        <name>substrate</name>
    </ligand>
</feature>
<dbReference type="PANTHER" id="PTHR10907:SF47">
    <property type="entry name" value="REGUCALCIN"/>
    <property type="match status" value="1"/>
</dbReference>
<dbReference type="SUPFAM" id="SSF63829">
    <property type="entry name" value="Calcium-dependent phosphotriesterase"/>
    <property type="match status" value="1"/>
</dbReference>
<feature type="domain" description="SMP-30/Gluconolactonase/LRE-like region" evidence="4">
    <location>
        <begin position="13"/>
        <end position="252"/>
    </location>
</feature>
<gene>
    <name evidence="5" type="ORF">BU204_27530</name>
</gene>
<dbReference type="AlphaFoldDB" id="A0A1Q8CGH7"/>
<name>A0A1Q8CGH7_9PSEU</name>
<dbReference type="PRINTS" id="PR01790">
    <property type="entry name" value="SMP30FAMILY"/>
</dbReference>
<organism evidence="5 6">
    <name type="scientific">Actinophytocola xanthii</name>
    <dbReference type="NCBI Taxonomy" id="1912961"/>
    <lineage>
        <taxon>Bacteria</taxon>
        <taxon>Bacillati</taxon>
        <taxon>Actinomycetota</taxon>
        <taxon>Actinomycetes</taxon>
        <taxon>Pseudonocardiales</taxon>
        <taxon>Pseudonocardiaceae</taxon>
    </lineage>
</organism>
<evidence type="ECO:0000259" key="4">
    <source>
        <dbReference type="Pfam" id="PF08450"/>
    </source>
</evidence>
<evidence type="ECO:0000313" key="5">
    <source>
        <dbReference type="EMBL" id="OLF13420.1"/>
    </source>
</evidence>
<keyword evidence="6" id="KW-1185">Reference proteome</keyword>
<evidence type="ECO:0000313" key="6">
    <source>
        <dbReference type="Proteomes" id="UP000185596"/>
    </source>
</evidence>
<dbReference type="RefSeq" id="WP_075128666.1">
    <property type="nucleotide sequence ID" value="NZ_MSIE01000056.1"/>
</dbReference>
<feature type="active site" description="Proton donor/acceptor" evidence="2">
    <location>
        <position position="193"/>
    </location>
</feature>
<comment type="similarity">
    <text evidence="1">Belongs to the SMP-30/CGR1 family.</text>
</comment>
<dbReference type="InterPro" id="IPR005511">
    <property type="entry name" value="SMP-30"/>
</dbReference>
<dbReference type="Gene3D" id="2.120.10.30">
    <property type="entry name" value="TolB, C-terminal domain"/>
    <property type="match status" value="1"/>
</dbReference>
<feature type="binding site" evidence="3">
    <location>
        <position position="98"/>
    </location>
    <ligand>
        <name>substrate</name>
    </ligand>
</feature>
<evidence type="ECO:0000256" key="2">
    <source>
        <dbReference type="PIRSR" id="PIRSR605511-1"/>
    </source>
</evidence>
<feature type="binding site" evidence="3">
    <location>
        <position position="145"/>
    </location>
    <ligand>
        <name>a divalent metal cation</name>
        <dbReference type="ChEBI" id="CHEBI:60240"/>
    </ligand>
</feature>
<sequence>MNVEVVLEAHATLGEGPVWDPRENVLRWVDIEPGEVHRFDPASGEDTAFAVGEPVGTVAARAGGGLVLATASGIWACRADGADRRLLHAIDTDPPGGRFNDGKADPWGRFWAGTMLEGTDGAAALYRLDREGPPRPVVTGVSVSNGLGWSPDGTTMYYVDTQTRGVDAFDHDPETGSITNRRRFAEVERGWPDGLTVDAEGGVWVALWDGWGLCRFAPDGRREELVELPAQRVTSCAFGGPELSTLYITSARTGLRDLDGQPLAGALFSAKPGVSGQAPGEWAG</sequence>
<comment type="cofactor">
    <cofactor evidence="3">
        <name>Zn(2+)</name>
        <dbReference type="ChEBI" id="CHEBI:29105"/>
    </cofactor>
    <text evidence="3">Binds 1 divalent metal cation per subunit.</text>
</comment>
<feature type="binding site" evidence="3">
    <location>
        <position position="193"/>
    </location>
    <ligand>
        <name>a divalent metal cation</name>
        <dbReference type="ChEBI" id="CHEBI:60240"/>
    </ligand>
</feature>
<reference evidence="5 6" key="1">
    <citation type="submission" date="2016-12" db="EMBL/GenBank/DDBJ databases">
        <title>The draft genome sequence of Actinophytocola sp. 11-183.</title>
        <authorList>
            <person name="Wang W."/>
            <person name="Yuan L."/>
        </authorList>
    </citation>
    <scope>NUCLEOTIDE SEQUENCE [LARGE SCALE GENOMIC DNA]</scope>
    <source>
        <strain evidence="5 6">11-183</strain>
    </source>
</reference>
<dbReference type="EMBL" id="MSIE01000056">
    <property type="protein sequence ID" value="OLF13420.1"/>
    <property type="molecule type" value="Genomic_DNA"/>
</dbReference>
<dbReference type="InterPro" id="IPR013658">
    <property type="entry name" value="SGL"/>
</dbReference>
<dbReference type="GO" id="GO:0004341">
    <property type="term" value="F:gluconolactonase activity"/>
    <property type="evidence" value="ECO:0007669"/>
    <property type="project" value="TreeGrafter"/>
</dbReference>
<dbReference type="GO" id="GO:0005509">
    <property type="term" value="F:calcium ion binding"/>
    <property type="evidence" value="ECO:0007669"/>
    <property type="project" value="TreeGrafter"/>
</dbReference>
<dbReference type="GO" id="GO:0019853">
    <property type="term" value="P:L-ascorbic acid biosynthetic process"/>
    <property type="evidence" value="ECO:0007669"/>
    <property type="project" value="TreeGrafter"/>
</dbReference>
<feature type="binding site" evidence="3">
    <location>
        <position position="15"/>
    </location>
    <ligand>
        <name>a divalent metal cation</name>
        <dbReference type="ChEBI" id="CHEBI:60240"/>
    </ligand>
</feature>
<evidence type="ECO:0000256" key="1">
    <source>
        <dbReference type="ARBA" id="ARBA00008853"/>
    </source>
</evidence>
<accession>A0A1Q8CGH7</accession>
<proteinExistence type="inferred from homology"/>
<keyword evidence="3" id="KW-0862">Zinc</keyword>
<evidence type="ECO:0000256" key="3">
    <source>
        <dbReference type="PIRSR" id="PIRSR605511-2"/>
    </source>
</evidence>
<dbReference type="Proteomes" id="UP000185596">
    <property type="component" value="Unassembled WGS sequence"/>
</dbReference>
<keyword evidence="3" id="KW-0479">Metal-binding</keyword>
<dbReference type="OrthoDB" id="2633250at2"/>
<dbReference type="InterPro" id="IPR011042">
    <property type="entry name" value="6-blade_b-propeller_TolB-like"/>
</dbReference>
<protein>
    <recommendedName>
        <fullName evidence="4">SMP-30/Gluconolactonase/LRE-like region domain-containing protein</fullName>
    </recommendedName>
</protein>
<dbReference type="STRING" id="1912961.BU204_27530"/>
<dbReference type="PANTHER" id="PTHR10907">
    <property type="entry name" value="REGUCALCIN"/>
    <property type="match status" value="1"/>
</dbReference>